<reference evidence="2" key="1">
    <citation type="journal article" date="2013" name="BMC Genomics">
        <title>Unscrambling butterfly oogenesis.</title>
        <authorList>
            <person name="Carter J.M."/>
            <person name="Baker S.C."/>
            <person name="Pink R."/>
            <person name="Carter D.R."/>
            <person name="Collins A."/>
            <person name="Tomlin J."/>
            <person name="Gibbs M."/>
            <person name="Breuker C.J."/>
        </authorList>
    </citation>
    <scope>NUCLEOTIDE SEQUENCE</scope>
    <source>
        <tissue evidence="2">Ovary</tissue>
    </source>
</reference>
<name>S4PT97_9NEOP</name>
<accession>S4PT97</accession>
<organism evidence="2">
    <name type="scientific">Pararge aegeria</name>
    <name type="common">speckled wood butterfly</name>
    <dbReference type="NCBI Taxonomy" id="116150"/>
    <lineage>
        <taxon>Eukaryota</taxon>
        <taxon>Metazoa</taxon>
        <taxon>Ecdysozoa</taxon>
        <taxon>Arthropoda</taxon>
        <taxon>Hexapoda</taxon>
        <taxon>Insecta</taxon>
        <taxon>Pterygota</taxon>
        <taxon>Neoptera</taxon>
        <taxon>Endopterygota</taxon>
        <taxon>Lepidoptera</taxon>
        <taxon>Glossata</taxon>
        <taxon>Ditrysia</taxon>
        <taxon>Papilionoidea</taxon>
        <taxon>Nymphalidae</taxon>
        <taxon>Satyrinae</taxon>
        <taxon>Satyrini</taxon>
        <taxon>Parargina</taxon>
        <taxon>Pararge</taxon>
    </lineage>
</organism>
<feature type="transmembrane region" description="Helical" evidence="1">
    <location>
        <begin position="31"/>
        <end position="49"/>
    </location>
</feature>
<evidence type="ECO:0000256" key="1">
    <source>
        <dbReference type="SAM" id="Phobius"/>
    </source>
</evidence>
<keyword evidence="1" id="KW-0472">Membrane</keyword>
<keyword evidence="1" id="KW-0812">Transmembrane</keyword>
<protein>
    <submittedName>
        <fullName evidence="2">Uncharacterized protein</fullName>
    </submittedName>
</protein>
<evidence type="ECO:0000313" key="2">
    <source>
        <dbReference type="EMBL" id="JAA80142.1"/>
    </source>
</evidence>
<sequence length="83" mass="9809">LVYRLCGERQERALPHACVVPLCTTRLLFKILSNVYIYLYTVMYFLLLINNKKNVIQIFVRDEIILLNRITRVVIMSLIVKIP</sequence>
<dbReference type="AlphaFoldDB" id="S4PT97"/>
<feature type="non-terminal residue" evidence="2">
    <location>
        <position position="1"/>
    </location>
</feature>
<proteinExistence type="predicted"/>
<dbReference type="EMBL" id="GAIX01012418">
    <property type="protein sequence ID" value="JAA80142.1"/>
    <property type="molecule type" value="Transcribed_RNA"/>
</dbReference>
<keyword evidence="1" id="KW-1133">Transmembrane helix</keyword>
<reference evidence="2" key="2">
    <citation type="submission" date="2013-05" db="EMBL/GenBank/DDBJ databases">
        <authorList>
            <person name="Carter J.-M."/>
            <person name="Baker S.C."/>
            <person name="Pink R."/>
            <person name="Carter D.R.F."/>
            <person name="Collins A."/>
            <person name="Tomlin J."/>
            <person name="Gibbs M."/>
            <person name="Breuker C.J."/>
        </authorList>
    </citation>
    <scope>NUCLEOTIDE SEQUENCE</scope>
    <source>
        <tissue evidence="2">Ovary</tissue>
    </source>
</reference>